<dbReference type="InterPro" id="IPR006027">
    <property type="entry name" value="NusB_RsmB_TIM44"/>
</dbReference>
<keyword evidence="5 6" id="KW-0804">Transcription</keyword>
<dbReference type="EMBL" id="UHIC01000001">
    <property type="protein sequence ID" value="SUO97163.1"/>
    <property type="molecule type" value="Genomic_DNA"/>
</dbReference>
<dbReference type="Gene3D" id="1.10.940.10">
    <property type="entry name" value="NusB-like"/>
    <property type="match status" value="1"/>
</dbReference>
<proteinExistence type="inferred from homology"/>
<evidence type="ECO:0000256" key="6">
    <source>
        <dbReference type="HAMAP-Rule" id="MF_00073"/>
    </source>
</evidence>
<keyword evidence="9" id="KW-1185">Reference proteome</keyword>
<dbReference type="Proteomes" id="UP000254601">
    <property type="component" value="Unassembled WGS sequence"/>
</dbReference>
<dbReference type="GO" id="GO:0006353">
    <property type="term" value="P:DNA-templated transcription termination"/>
    <property type="evidence" value="ECO:0007669"/>
    <property type="project" value="UniProtKB-UniRule"/>
</dbReference>
<reference evidence="8 9" key="1">
    <citation type="submission" date="2018-06" db="EMBL/GenBank/DDBJ databases">
        <authorList>
            <consortium name="Pathogen Informatics"/>
            <person name="Doyle S."/>
        </authorList>
    </citation>
    <scope>NUCLEOTIDE SEQUENCE [LARGE SCALE GENOMIC DNA]</scope>
    <source>
        <strain evidence="8 9">NCTC13337</strain>
    </source>
</reference>
<evidence type="ECO:0000256" key="3">
    <source>
        <dbReference type="ARBA" id="ARBA00022884"/>
    </source>
</evidence>
<name>A0A380MZ36_9GAMM</name>
<dbReference type="AlphaFoldDB" id="A0A380MZ36"/>
<dbReference type="HAMAP" id="MF_00073">
    <property type="entry name" value="NusB"/>
    <property type="match status" value="1"/>
</dbReference>
<accession>A0A380MZ36</accession>
<dbReference type="InterPro" id="IPR011605">
    <property type="entry name" value="NusB_fam"/>
</dbReference>
<evidence type="ECO:0000256" key="4">
    <source>
        <dbReference type="ARBA" id="ARBA00023015"/>
    </source>
</evidence>
<dbReference type="NCBIfam" id="TIGR01951">
    <property type="entry name" value="nusB"/>
    <property type="match status" value="1"/>
</dbReference>
<comment type="function">
    <text evidence="6">Involved in transcription antitermination. Required for transcription of ribosomal RNA (rRNA) genes. Binds specifically to the boxA antiterminator sequence of the ribosomal RNA (rrn) operons.</text>
</comment>
<feature type="domain" description="NusB/RsmB/TIM44" evidence="7">
    <location>
        <begin position="16"/>
        <end position="141"/>
    </location>
</feature>
<evidence type="ECO:0000256" key="2">
    <source>
        <dbReference type="ARBA" id="ARBA00022814"/>
    </source>
</evidence>
<dbReference type="OrthoDB" id="9789556at2"/>
<gene>
    <name evidence="6 8" type="primary">nusB</name>
    <name evidence="8" type="ORF">NCTC13337_02218</name>
</gene>
<evidence type="ECO:0000313" key="8">
    <source>
        <dbReference type="EMBL" id="SUO97163.1"/>
    </source>
</evidence>
<dbReference type="Pfam" id="PF01029">
    <property type="entry name" value="NusB"/>
    <property type="match status" value="1"/>
</dbReference>
<dbReference type="GO" id="GO:0003723">
    <property type="term" value="F:RNA binding"/>
    <property type="evidence" value="ECO:0007669"/>
    <property type="project" value="UniProtKB-UniRule"/>
</dbReference>
<protein>
    <recommendedName>
        <fullName evidence="6">Transcription antitermination protein NusB</fullName>
    </recommendedName>
    <alternativeName>
        <fullName evidence="6">Antitermination factor NusB</fullName>
    </alternativeName>
</protein>
<dbReference type="GO" id="GO:0005829">
    <property type="term" value="C:cytosol"/>
    <property type="evidence" value="ECO:0007669"/>
    <property type="project" value="TreeGrafter"/>
</dbReference>
<organism evidence="8 9">
    <name type="scientific">Suttonella ornithocola</name>
    <dbReference type="NCBI Taxonomy" id="279832"/>
    <lineage>
        <taxon>Bacteria</taxon>
        <taxon>Pseudomonadati</taxon>
        <taxon>Pseudomonadota</taxon>
        <taxon>Gammaproteobacteria</taxon>
        <taxon>Cardiobacteriales</taxon>
        <taxon>Cardiobacteriaceae</taxon>
        <taxon>Suttonella</taxon>
    </lineage>
</organism>
<keyword evidence="4 6" id="KW-0805">Transcription regulation</keyword>
<comment type="similarity">
    <text evidence="1 6">Belongs to the NusB family.</text>
</comment>
<evidence type="ECO:0000259" key="7">
    <source>
        <dbReference type="Pfam" id="PF01029"/>
    </source>
</evidence>
<evidence type="ECO:0000256" key="1">
    <source>
        <dbReference type="ARBA" id="ARBA00005952"/>
    </source>
</evidence>
<dbReference type="InterPro" id="IPR035926">
    <property type="entry name" value="NusB-like_sf"/>
</dbReference>
<evidence type="ECO:0000313" key="9">
    <source>
        <dbReference type="Proteomes" id="UP000254601"/>
    </source>
</evidence>
<dbReference type="SUPFAM" id="SSF48013">
    <property type="entry name" value="NusB-like"/>
    <property type="match status" value="1"/>
</dbReference>
<dbReference type="PANTHER" id="PTHR11078:SF3">
    <property type="entry name" value="ANTITERMINATION NUSB DOMAIN-CONTAINING PROTEIN"/>
    <property type="match status" value="1"/>
</dbReference>
<sequence>MSRPNLKRQAILARTQARHQLLKLLYQWQISGNNPIEVWHNQIEGLAIHGDIEQAYLDQAWDYIVNNSEILDKEISQDMSRKPSTLDPVERAVLWIGLYEFRERPDIHPTVTINETIELAKQYGSEDGYKLVNGLLDKISKNITK</sequence>
<keyword evidence="3 6" id="KW-0694">RNA-binding</keyword>
<keyword evidence="2 6" id="KW-0889">Transcription antitermination</keyword>
<dbReference type="RefSeq" id="WP_072576746.1">
    <property type="nucleotide sequence ID" value="NZ_LWHB01000095.1"/>
</dbReference>
<dbReference type="PANTHER" id="PTHR11078">
    <property type="entry name" value="N UTILIZATION SUBSTANCE PROTEIN B-RELATED"/>
    <property type="match status" value="1"/>
</dbReference>
<dbReference type="GO" id="GO:0031564">
    <property type="term" value="P:transcription antitermination"/>
    <property type="evidence" value="ECO:0007669"/>
    <property type="project" value="UniProtKB-KW"/>
</dbReference>
<evidence type="ECO:0000256" key="5">
    <source>
        <dbReference type="ARBA" id="ARBA00023163"/>
    </source>
</evidence>